<dbReference type="SUPFAM" id="SSF141091">
    <property type="entry name" value="L21p-like"/>
    <property type="match status" value="1"/>
</dbReference>
<organism evidence="6 7">
    <name type="scientific">Candidatus Doudnabacteria bacterium RIFCSPHIGHO2_01_52_17</name>
    <dbReference type="NCBI Taxonomy" id="1817820"/>
    <lineage>
        <taxon>Bacteria</taxon>
        <taxon>Candidatus Doudnaibacteriota</taxon>
    </lineage>
</organism>
<keyword evidence="2 4" id="KW-0689">Ribosomal protein</keyword>
<evidence type="ECO:0000256" key="4">
    <source>
        <dbReference type="HAMAP-Rule" id="MF_01363"/>
    </source>
</evidence>
<proteinExistence type="inferred from homology"/>
<comment type="similarity">
    <text evidence="1 4 5">Belongs to the bacterial ribosomal protein bL21 family.</text>
</comment>
<dbReference type="PANTHER" id="PTHR21349">
    <property type="entry name" value="50S RIBOSOMAL PROTEIN L21"/>
    <property type="match status" value="1"/>
</dbReference>
<comment type="subunit">
    <text evidence="4">Part of the 50S ribosomal subunit. Contacts protein L20.</text>
</comment>
<evidence type="ECO:0000256" key="2">
    <source>
        <dbReference type="ARBA" id="ARBA00022980"/>
    </source>
</evidence>
<dbReference type="PANTHER" id="PTHR21349:SF0">
    <property type="entry name" value="LARGE RIBOSOMAL SUBUNIT PROTEIN BL21M"/>
    <property type="match status" value="1"/>
</dbReference>
<comment type="function">
    <text evidence="4 5">This protein binds to 23S rRNA in the presence of protein L20.</text>
</comment>
<gene>
    <name evidence="4" type="primary">rplU</name>
    <name evidence="6" type="ORF">A3K06_00390</name>
</gene>
<comment type="caution">
    <text evidence="6">The sequence shown here is derived from an EMBL/GenBank/DDBJ whole genome shotgun (WGS) entry which is preliminary data.</text>
</comment>
<keyword evidence="3 4" id="KW-0687">Ribonucleoprotein</keyword>
<dbReference type="GO" id="GO:1990904">
    <property type="term" value="C:ribonucleoprotein complex"/>
    <property type="evidence" value="ECO:0007669"/>
    <property type="project" value="UniProtKB-KW"/>
</dbReference>
<evidence type="ECO:0000313" key="6">
    <source>
        <dbReference type="EMBL" id="OGE74896.1"/>
    </source>
</evidence>
<dbReference type="GO" id="GO:0006412">
    <property type="term" value="P:translation"/>
    <property type="evidence" value="ECO:0007669"/>
    <property type="project" value="UniProtKB-UniRule"/>
</dbReference>
<dbReference type="Pfam" id="PF00829">
    <property type="entry name" value="Ribosomal_L21p"/>
    <property type="match status" value="1"/>
</dbReference>
<dbReference type="NCBIfam" id="TIGR00061">
    <property type="entry name" value="L21"/>
    <property type="match status" value="1"/>
</dbReference>
<dbReference type="GO" id="GO:0005737">
    <property type="term" value="C:cytoplasm"/>
    <property type="evidence" value="ECO:0007669"/>
    <property type="project" value="UniProtKB-ARBA"/>
</dbReference>
<evidence type="ECO:0000256" key="1">
    <source>
        <dbReference type="ARBA" id="ARBA00008563"/>
    </source>
</evidence>
<evidence type="ECO:0000256" key="5">
    <source>
        <dbReference type="RuleBase" id="RU000562"/>
    </source>
</evidence>
<dbReference type="Proteomes" id="UP000176547">
    <property type="component" value="Unassembled WGS sequence"/>
</dbReference>
<dbReference type="GO" id="GO:0005840">
    <property type="term" value="C:ribosome"/>
    <property type="evidence" value="ECO:0007669"/>
    <property type="project" value="UniProtKB-KW"/>
</dbReference>
<dbReference type="GO" id="GO:0019843">
    <property type="term" value="F:rRNA binding"/>
    <property type="evidence" value="ECO:0007669"/>
    <property type="project" value="UniProtKB-UniRule"/>
</dbReference>
<dbReference type="HAMAP" id="MF_01363">
    <property type="entry name" value="Ribosomal_bL21"/>
    <property type="match status" value="1"/>
</dbReference>
<keyword evidence="4 5" id="KW-0699">rRNA-binding</keyword>
<name>A0A1F5NB57_9BACT</name>
<accession>A0A1F5NB57</accession>
<protein>
    <recommendedName>
        <fullName evidence="4">Large ribosomal subunit protein bL21</fullName>
    </recommendedName>
</protein>
<dbReference type="InterPro" id="IPR001787">
    <property type="entry name" value="Ribosomal_bL21"/>
</dbReference>
<evidence type="ECO:0000256" key="3">
    <source>
        <dbReference type="ARBA" id="ARBA00023274"/>
    </source>
</evidence>
<sequence>MPFAIIETGGKQYMVSPNSKILIEKLLGDAGAEVVFDKVLLHSTDDKQAQIGKPYVAGAKVLGKVLKQARARKIKIFKYKSKIRYRRRRGHRQEYTEVEITKL</sequence>
<dbReference type="EMBL" id="MFEG01000038">
    <property type="protein sequence ID" value="OGE74896.1"/>
    <property type="molecule type" value="Genomic_DNA"/>
</dbReference>
<reference evidence="6 7" key="1">
    <citation type="journal article" date="2016" name="Nat. Commun.">
        <title>Thousands of microbial genomes shed light on interconnected biogeochemical processes in an aquifer system.</title>
        <authorList>
            <person name="Anantharaman K."/>
            <person name="Brown C.T."/>
            <person name="Hug L.A."/>
            <person name="Sharon I."/>
            <person name="Castelle C.J."/>
            <person name="Probst A.J."/>
            <person name="Thomas B.C."/>
            <person name="Singh A."/>
            <person name="Wilkins M.J."/>
            <person name="Karaoz U."/>
            <person name="Brodie E.L."/>
            <person name="Williams K.H."/>
            <person name="Hubbard S.S."/>
            <person name="Banfield J.F."/>
        </authorList>
    </citation>
    <scope>NUCLEOTIDE SEQUENCE [LARGE SCALE GENOMIC DNA]</scope>
</reference>
<dbReference type="InterPro" id="IPR028909">
    <property type="entry name" value="bL21-like"/>
</dbReference>
<keyword evidence="4 5" id="KW-0694">RNA-binding</keyword>
<evidence type="ECO:0000313" key="7">
    <source>
        <dbReference type="Proteomes" id="UP000176547"/>
    </source>
</evidence>
<dbReference type="InterPro" id="IPR036164">
    <property type="entry name" value="bL21-like_sf"/>
</dbReference>
<dbReference type="GO" id="GO:0003735">
    <property type="term" value="F:structural constituent of ribosome"/>
    <property type="evidence" value="ECO:0007669"/>
    <property type="project" value="InterPro"/>
</dbReference>
<dbReference type="AlphaFoldDB" id="A0A1F5NB57"/>